<dbReference type="Proteomes" id="UP000321533">
    <property type="component" value="Chromosome"/>
</dbReference>
<organism evidence="2 3">
    <name type="scientific">Panacibacter ginsenosidivorans</name>
    <dbReference type="NCBI Taxonomy" id="1813871"/>
    <lineage>
        <taxon>Bacteria</taxon>
        <taxon>Pseudomonadati</taxon>
        <taxon>Bacteroidota</taxon>
        <taxon>Chitinophagia</taxon>
        <taxon>Chitinophagales</taxon>
        <taxon>Chitinophagaceae</taxon>
        <taxon>Panacibacter</taxon>
    </lineage>
</organism>
<evidence type="ECO:0000256" key="1">
    <source>
        <dbReference type="SAM" id="SignalP"/>
    </source>
</evidence>
<dbReference type="OrthoDB" id="793529at2"/>
<name>A0A5B8VDD0_9BACT</name>
<proteinExistence type="predicted"/>
<accession>A0A5B8VDD0</accession>
<keyword evidence="3" id="KW-1185">Reference proteome</keyword>
<evidence type="ECO:0000313" key="3">
    <source>
        <dbReference type="Proteomes" id="UP000321533"/>
    </source>
</evidence>
<reference evidence="2 3" key="1">
    <citation type="journal article" date="2016" name="Int. J. Syst. Evol. Microbiol.">
        <title>Panacibacter ginsenosidivorans gen. nov., sp. nov., with ginsenoside converting activity isolated from soil of a ginseng field.</title>
        <authorList>
            <person name="Siddiqi M.Z."/>
            <person name="Muhammad Shafi S."/>
            <person name="Choi K.D."/>
            <person name="Im W.T."/>
        </authorList>
    </citation>
    <scope>NUCLEOTIDE SEQUENCE [LARGE SCALE GENOMIC DNA]</scope>
    <source>
        <strain evidence="2 3">Gsoil1550</strain>
    </source>
</reference>
<sequence length="226" mass="26083">MKKKLLLLCLVLMLAAMPVAKTQAAAIPIIQIIREAVIKVIKAVDLMIQRLQTKTIWLQNAQKTIENEMSKLKLDEITDWVDKQKDLYADYFDELRKVKAVISYYYKVKEIIDKQKLIVSEYEKAFALFKQDKNFTADEIAYMEKVYSGILDQSIKNLDAIFIVINSFETQMSDAARLAIISNVAADIDTNFDDLRQFNQQNIIMSLQRAKQQSDVDVVKKLYGLE</sequence>
<dbReference type="RefSeq" id="WP_147192156.1">
    <property type="nucleotide sequence ID" value="NZ_CP042435.1"/>
</dbReference>
<gene>
    <name evidence="2" type="ORF">FRZ67_18910</name>
</gene>
<evidence type="ECO:0000313" key="2">
    <source>
        <dbReference type="EMBL" id="QEC69279.1"/>
    </source>
</evidence>
<dbReference type="KEGG" id="pgin:FRZ67_18910"/>
<feature type="signal peptide" evidence="1">
    <location>
        <begin position="1"/>
        <end position="20"/>
    </location>
</feature>
<protein>
    <submittedName>
        <fullName evidence="2">Conjugal transfer protein TraI</fullName>
    </submittedName>
</protein>
<dbReference type="AlphaFoldDB" id="A0A5B8VDD0"/>
<keyword evidence="1" id="KW-0732">Signal</keyword>
<dbReference type="EMBL" id="CP042435">
    <property type="protein sequence ID" value="QEC69279.1"/>
    <property type="molecule type" value="Genomic_DNA"/>
</dbReference>
<feature type="chain" id="PRO_5022963155" evidence="1">
    <location>
        <begin position="21"/>
        <end position="226"/>
    </location>
</feature>